<organism evidence="1 2">
    <name type="scientific">Tubulinosema ratisbonensis</name>
    <dbReference type="NCBI Taxonomy" id="291195"/>
    <lineage>
        <taxon>Eukaryota</taxon>
        <taxon>Fungi</taxon>
        <taxon>Fungi incertae sedis</taxon>
        <taxon>Microsporidia</taxon>
        <taxon>Tubulinosematoidea</taxon>
        <taxon>Tubulinosematidae</taxon>
        <taxon>Tubulinosema</taxon>
    </lineage>
</organism>
<sequence length="677" mass="80669">MNMFIVLFRIRTIFSCYDEGFEELSRIVNEYDINLFDLNIDITNQNEQRFTSSEQNMVENNQIGSNILELKSQTSNLEQKRLDIRNGARFDQNTALNISNNTKLQETGNNYQSKMRIYKLENNYTSGSYDSTITCSNEGLDMSMHVVNSVSKVTSDFNLVTYKSLNCKTFRRKPQIVQDKELYKKDKKGSKKENPNSLLQTNFCSESNVVNKKNLGDGSFNNYSINTLKRKRNNKDQLDKSKEREQRRKEAKALRNNYYYVEVKRKRAFKDEIVDSGLGEYSFKDIKGPKMKTFLYENKLDKTKKINLNLFKEINVSKIIFDVENESTIIFNKIFSYLTSKNFPVKHFLLENEECEEDLQTITNFFNQYILNSNLREIFMKEQDKLNFKFVFKKCSKNKTIGIAKKFNSILKEYVLEVKKVCNKNISDYFRRLNLYFYTKNNNILQKKLIWFLEKFLETPRMKIITYLFPEIHVFVDDLKAKRDLKHFYKKFYLFISLLGFKVCLLSENLKYVFESNKLNPNFVFTDSNFINFFVFEIRCFMCCCGFTLLKEKTAINFLLYKTFISFIRISNIDVLKGTKFDDYISYENFRDSDLFINIGSKKIKISKDNKNDPCCYFIKRLSKTDFDNFLQLKMRSRKKLCLKEETKILQYYENINFDMKVQEITTKIFNYFNEIN</sequence>
<comment type="caution">
    <text evidence="1">The sequence shown here is derived from an EMBL/GenBank/DDBJ whole genome shotgun (WGS) entry which is preliminary data.</text>
</comment>
<dbReference type="EMBL" id="RCSS01000534">
    <property type="protein sequence ID" value="RVD91412.1"/>
    <property type="molecule type" value="Genomic_DNA"/>
</dbReference>
<proteinExistence type="predicted"/>
<reference evidence="1 2" key="1">
    <citation type="submission" date="2018-10" db="EMBL/GenBank/DDBJ databases">
        <title>Draft genome sequence of the microsporidian Tubulinosema ratisbonensis.</title>
        <authorList>
            <person name="Polonais V."/>
            <person name="Peyretaillade E."/>
            <person name="Niehus S."/>
            <person name="Wawrzyniak I."/>
            <person name="Franchet A."/>
            <person name="Gaspin C."/>
            <person name="Reichstadt M."/>
            <person name="Belser C."/>
            <person name="Labadie K."/>
            <person name="Delbac F."/>
            <person name="Ferrandon D."/>
        </authorList>
    </citation>
    <scope>NUCLEOTIDE SEQUENCE [LARGE SCALE GENOMIC DNA]</scope>
    <source>
        <strain evidence="1 2">Franzen</strain>
    </source>
</reference>
<accession>A0A437AJW7</accession>
<keyword evidence="2" id="KW-1185">Reference proteome</keyword>
<evidence type="ECO:0000313" key="2">
    <source>
        <dbReference type="Proteomes" id="UP000282876"/>
    </source>
</evidence>
<dbReference type="VEuPathDB" id="MicrosporidiaDB:TUBRATIS_21380"/>
<dbReference type="Proteomes" id="UP000282876">
    <property type="component" value="Unassembled WGS sequence"/>
</dbReference>
<dbReference type="AlphaFoldDB" id="A0A437AJW7"/>
<protein>
    <submittedName>
        <fullName evidence="1">Uncharacterized protein</fullName>
    </submittedName>
</protein>
<name>A0A437AJW7_9MICR</name>
<evidence type="ECO:0000313" key="1">
    <source>
        <dbReference type="EMBL" id="RVD91412.1"/>
    </source>
</evidence>
<gene>
    <name evidence="1" type="ORF">TUBRATIS_21380</name>
</gene>